<dbReference type="PANTHER" id="PTHR43845:SF1">
    <property type="entry name" value="BLR5969 PROTEIN"/>
    <property type="match status" value="1"/>
</dbReference>
<dbReference type="PANTHER" id="PTHR43845">
    <property type="entry name" value="BLR5969 PROTEIN"/>
    <property type="match status" value="1"/>
</dbReference>
<dbReference type="SUPFAM" id="SSF56801">
    <property type="entry name" value="Acetyl-CoA synthetase-like"/>
    <property type="match status" value="1"/>
</dbReference>
<dbReference type="InterPro" id="IPR008670">
    <property type="entry name" value="CoA_reduct_LuxC"/>
</dbReference>
<accession>A0A1X7KL50</accession>
<protein>
    <submittedName>
        <fullName evidence="2">Phenylacetate-coenzyme A ligase PaaK, adenylate-forming domain family</fullName>
    </submittedName>
</protein>
<dbReference type="GO" id="GO:0003995">
    <property type="term" value="F:acyl-CoA dehydrogenase activity"/>
    <property type="evidence" value="ECO:0007669"/>
    <property type="project" value="InterPro"/>
</dbReference>
<dbReference type="EMBL" id="FXBB01000030">
    <property type="protein sequence ID" value="SMG41861.1"/>
    <property type="molecule type" value="Genomic_DNA"/>
</dbReference>
<dbReference type="Pfam" id="PF05893">
    <property type="entry name" value="LuxC"/>
    <property type="match status" value="1"/>
</dbReference>
<keyword evidence="2" id="KW-0436">Ligase</keyword>
<dbReference type="InterPro" id="IPR045851">
    <property type="entry name" value="AMP-bd_C_sf"/>
</dbReference>
<name>A0A1X7KL50_9BACT</name>
<dbReference type="AlphaFoldDB" id="A0A1X7KL50"/>
<dbReference type="Gene3D" id="3.40.50.12780">
    <property type="entry name" value="N-terminal domain of ligase-like"/>
    <property type="match status" value="1"/>
</dbReference>
<proteinExistence type="predicted"/>
<keyword evidence="3" id="KW-1185">Reference proteome</keyword>
<dbReference type="STRING" id="561720.SAMN06275492_13026"/>
<organism evidence="2 3">
    <name type="scientific">Dethiosulfovibrio salsuginis</name>
    <dbReference type="NCBI Taxonomy" id="561720"/>
    <lineage>
        <taxon>Bacteria</taxon>
        <taxon>Thermotogati</taxon>
        <taxon>Synergistota</taxon>
        <taxon>Synergistia</taxon>
        <taxon>Synergistales</taxon>
        <taxon>Dethiosulfovibrionaceae</taxon>
        <taxon>Dethiosulfovibrio</taxon>
    </lineage>
</organism>
<dbReference type="OrthoDB" id="580775at2"/>
<dbReference type="GO" id="GO:0016874">
    <property type="term" value="F:ligase activity"/>
    <property type="evidence" value="ECO:0007669"/>
    <property type="project" value="UniProtKB-KW"/>
</dbReference>
<dbReference type="InterPro" id="IPR016161">
    <property type="entry name" value="Ald_DH/histidinol_DH"/>
</dbReference>
<sequence length="863" mass="95229">MDVMRHFFFGSWIDAESDLPGNLGRDLLSSQVMADRLASLREVSVDEILSLLHRVGIRMTEPGPYRDRIIRSMPDITGFPLSMVEIGVDVLKSLLSRESLEERLSCLGDRRVLDCWTEVEGRPVRARALGALCHVAAGNIFLGSVDSLVMGLITKNVNVLKISRQDRVFPFIFLDALLEEDRSGVVSSSIAVTSWSHNNGEMMDLVGRRFDGILLFGGEDAVKTYRGIASPGTEVLAFGPKISWGLVREGLSPSQLEEAVKGFAMDVALWEQRACTSCQNIFIQGQALGETVGEMLHRELSSLESSMPQERVSLDEAVDIRKERESAFWDQTQGSRRIWEGRGHTVILGRGASVVPSPLNRTVFLSVVDDWRELLEGDLKDMGYYMSTVGLAVPDDVMDETVEEIQKLGVLRFCLPGTMGLGADGKASHDGVYLAQNLVRLVNREDIAGDLLGLTRLDEARRSSVLLGRINRVLSSSLKAPFYRDRFASVSLPLKDLSELSSVPVLEKSDLELHCHPSLDMITEPDSGGYLFSSGGTSGHPRRIRWTSSEFDQSGQALGRGFKALGIGPDDVVANLMVAGSLYTGFLAVNRGLEETGCSILSLTANQPVSETVALLRDLRPSVVMAMTSTLIELAGAVLDGELLSIDRIFYTGETMARSSLELVTKAFSPSRVGSLSYGAVEIGPIGYQCPHCRHDQFHVEDSWAHVEIDDDGEIYVTALERTLHPIVRYRLGDRGKWVDEPCGCGRTSRRFSLMGRCDDSIRLLYNDLYLEDVDQAICGFSGLSPVYQLVVEEGPEVTLIVEGKDSPGLEESFLRDLKARAAQFKDLADFGCPFRLSVVPPRTIERLGRTGKVRRIVDRRER</sequence>
<evidence type="ECO:0000256" key="1">
    <source>
        <dbReference type="ARBA" id="ARBA00022857"/>
    </source>
</evidence>
<evidence type="ECO:0000313" key="2">
    <source>
        <dbReference type="EMBL" id="SMG41861.1"/>
    </source>
</evidence>
<dbReference type="SUPFAM" id="SSF53720">
    <property type="entry name" value="ALDH-like"/>
    <property type="match status" value="1"/>
</dbReference>
<reference evidence="3" key="1">
    <citation type="submission" date="2017-04" db="EMBL/GenBank/DDBJ databases">
        <authorList>
            <person name="Varghese N."/>
            <person name="Submissions S."/>
        </authorList>
    </citation>
    <scope>NUCLEOTIDE SEQUENCE [LARGE SCALE GENOMIC DNA]</scope>
    <source>
        <strain evidence="3">USBA 82</strain>
    </source>
</reference>
<dbReference type="Gene3D" id="3.30.300.30">
    <property type="match status" value="1"/>
</dbReference>
<dbReference type="InterPro" id="IPR042099">
    <property type="entry name" value="ANL_N_sf"/>
</dbReference>
<keyword evidence="1" id="KW-0521">NADP</keyword>
<dbReference type="GO" id="GO:0008218">
    <property type="term" value="P:bioluminescence"/>
    <property type="evidence" value="ECO:0007669"/>
    <property type="project" value="InterPro"/>
</dbReference>
<evidence type="ECO:0000313" key="3">
    <source>
        <dbReference type="Proteomes" id="UP000193355"/>
    </source>
</evidence>
<gene>
    <name evidence="2" type="ORF">SAMN06275492_13026</name>
</gene>
<dbReference type="Proteomes" id="UP000193355">
    <property type="component" value="Unassembled WGS sequence"/>
</dbReference>